<gene>
    <name evidence="7" type="ORF">NZ47_07560</name>
</gene>
<proteinExistence type="predicted"/>
<dbReference type="Pfam" id="PF13183">
    <property type="entry name" value="Fer4_8"/>
    <property type="match status" value="1"/>
</dbReference>
<dbReference type="NCBIfam" id="TIGR03379">
    <property type="entry name" value="glycerol3P_GlpC"/>
    <property type="match status" value="1"/>
</dbReference>
<accession>A0A0B2JWI2</accession>
<evidence type="ECO:0000313" key="7">
    <source>
        <dbReference type="EMBL" id="KHM51974.1"/>
    </source>
</evidence>
<dbReference type="GO" id="GO:0016491">
    <property type="term" value="F:oxidoreductase activity"/>
    <property type="evidence" value="ECO:0007669"/>
    <property type="project" value="UniProtKB-ARBA"/>
</dbReference>
<dbReference type="GO" id="GO:0051539">
    <property type="term" value="F:4 iron, 4 sulfur cluster binding"/>
    <property type="evidence" value="ECO:0007669"/>
    <property type="project" value="UniProtKB-KW"/>
</dbReference>
<dbReference type="GO" id="GO:0009331">
    <property type="term" value="C:glycerol-3-phosphate dehydrogenase (FAD) complex"/>
    <property type="evidence" value="ECO:0007669"/>
    <property type="project" value="InterPro"/>
</dbReference>
<feature type="domain" description="4Fe-4S ferredoxin-type" evidence="6">
    <location>
        <begin position="4"/>
        <end position="34"/>
    </location>
</feature>
<dbReference type="GO" id="GO:0009061">
    <property type="term" value="P:anaerobic respiration"/>
    <property type="evidence" value="ECO:0007669"/>
    <property type="project" value="InterPro"/>
</dbReference>
<keyword evidence="5" id="KW-0411">Iron-sulfur</keyword>
<dbReference type="InterPro" id="IPR017896">
    <property type="entry name" value="4Fe4S_Fe-S-bd"/>
</dbReference>
<keyword evidence="4" id="KW-0408">Iron</keyword>
<keyword evidence="8" id="KW-1185">Reference proteome</keyword>
<evidence type="ECO:0000256" key="3">
    <source>
        <dbReference type="ARBA" id="ARBA00022737"/>
    </source>
</evidence>
<dbReference type="PROSITE" id="PS00198">
    <property type="entry name" value="4FE4S_FER_1"/>
    <property type="match status" value="2"/>
</dbReference>
<dbReference type="AlphaFoldDB" id="A0A0B2JWI2"/>
<dbReference type="SUPFAM" id="SSF46548">
    <property type="entry name" value="alpha-helical ferredoxin"/>
    <property type="match status" value="1"/>
</dbReference>
<dbReference type="Gene3D" id="1.10.1060.10">
    <property type="entry name" value="Alpha-helical ferredoxin"/>
    <property type="match status" value="1"/>
</dbReference>
<dbReference type="PROSITE" id="PS51379">
    <property type="entry name" value="4FE4S_FER_2"/>
    <property type="match status" value="1"/>
</dbReference>
<comment type="caution">
    <text evidence="7">The sequence shown here is derived from an EMBL/GenBank/DDBJ whole genome shotgun (WGS) entry which is preliminary data.</text>
</comment>
<dbReference type="InterPro" id="IPR017753">
    <property type="entry name" value="G3P_DH_GlpC_su"/>
</dbReference>
<dbReference type="Pfam" id="PF02754">
    <property type="entry name" value="CCG"/>
    <property type="match status" value="2"/>
</dbReference>
<sequence length="406" mass="44718">MELEERARDSADNCIACTSCVAVCPVTKANPDYRGPKLVGPAHNRMHFSDESDYEDSLKLCSNCKNCDITCPNGVSVATLNMLERAKYYKAHPEKHTQADQMLSHNFQMADMLKSIPFGRTCANIGMSIGEAMGMMGAMGIAPQRKSPRFATKYFREMYKEIKQPEGLTKEVLFFPGCFIDVNDPEVGVAFVKVMNANGYKVLMDDRFKCCGSPLVVGGYLDEARSHADNNVAIINEYAAKNIPVIACCTSCSLMLKAEYTELFAQEEMAQAAKNVYDAFEFLTILAEKGELKKVHVSSDKKFIYHAPCHLRAQGMGMPAVDLLKEIGVNIDSADAGCCGMSGSYGFHKENYETSMKIGSELFDKINASGAHKVVCDCGTCREQIKHGTNAKTTHPIQVLAKAYEQ</sequence>
<evidence type="ECO:0000259" key="6">
    <source>
        <dbReference type="PROSITE" id="PS51379"/>
    </source>
</evidence>
<dbReference type="Proteomes" id="UP000030993">
    <property type="component" value="Unassembled WGS sequence"/>
</dbReference>
<dbReference type="GO" id="GO:0016020">
    <property type="term" value="C:membrane"/>
    <property type="evidence" value="ECO:0007669"/>
    <property type="project" value="InterPro"/>
</dbReference>
<dbReference type="RefSeq" id="WP_039208666.1">
    <property type="nucleotide sequence ID" value="NZ_CAMKSO010000006.1"/>
</dbReference>
<dbReference type="GO" id="GO:0046872">
    <property type="term" value="F:metal ion binding"/>
    <property type="evidence" value="ECO:0007669"/>
    <property type="project" value="UniProtKB-KW"/>
</dbReference>
<dbReference type="InterPro" id="IPR004017">
    <property type="entry name" value="Cys_rich_dom"/>
</dbReference>
<evidence type="ECO:0000256" key="2">
    <source>
        <dbReference type="ARBA" id="ARBA00022723"/>
    </source>
</evidence>
<reference evidence="7 8" key="1">
    <citation type="journal article" date="2013" name="PLoS ONE">
        <title>Identification and characterization of three novel lipases belonging to families II and V from Anaerovibrio lipolyticus 5ST.</title>
        <authorList>
            <person name="Prive F."/>
            <person name="Kaderbhai N.N."/>
            <person name="Girdwood S."/>
            <person name="Worgan H.J."/>
            <person name="Pinloche E."/>
            <person name="Scollan N.D."/>
            <person name="Huws S.A."/>
            <person name="Newbold C.J."/>
        </authorList>
    </citation>
    <scope>NUCLEOTIDE SEQUENCE [LARGE SCALE GENOMIC DNA]</scope>
    <source>
        <strain evidence="7 8">5S</strain>
    </source>
</reference>
<dbReference type="PANTHER" id="PTHR32479">
    <property type="entry name" value="GLYCOLATE OXIDASE IRON-SULFUR SUBUNIT"/>
    <property type="match status" value="1"/>
</dbReference>
<dbReference type="NCBIfam" id="NF008369">
    <property type="entry name" value="PRK11168.1"/>
    <property type="match status" value="1"/>
</dbReference>
<keyword evidence="2" id="KW-0479">Metal-binding</keyword>
<dbReference type="PANTHER" id="PTHR32479:SF19">
    <property type="entry name" value="ANAEROBIC GLYCEROL-3-PHOSPHATE DEHYDROGENASE SUBUNIT C"/>
    <property type="match status" value="1"/>
</dbReference>
<evidence type="ECO:0000313" key="8">
    <source>
        <dbReference type="Proteomes" id="UP000030993"/>
    </source>
</evidence>
<dbReference type="InterPro" id="IPR009051">
    <property type="entry name" value="Helical_ferredxn"/>
</dbReference>
<evidence type="ECO:0000256" key="1">
    <source>
        <dbReference type="ARBA" id="ARBA00022485"/>
    </source>
</evidence>
<dbReference type="EMBL" id="JSCE01000156">
    <property type="protein sequence ID" value="KHM51974.1"/>
    <property type="molecule type" value="Genomic_DNA"/>
</dbReference>
<evidence type="ECO:0000256" key="5">
    <source>
        <dbReference type="ARBA" id="ARBA00023014"/>
    </source>
</evidence>
<dbReference type="eggNOG" id="COG0247">
    <property type="taxonomic scope" value="Bacteria"/>
</dbReference>
<keyword evidence="1" id="KW-0004">4Fe-4S</keyword>
<organism evidence="7 8">
    <name type="scientific">Anaerovibrio lipolyticus</name>
    <dbReference type="NCBI Taxonomy" id="82374"/>
    <lineage>
        <taxon>Bacteria</taxon>
        <taxon>Bacillati</taxon>
        <taxon>Bacillota</taxon>
        <taxon>Negativicutes</taxon>
        <taxon>Selenomonadales</taxon>
        <taxon>Selenomonadaceae</taxon>
        <taxon>Anaerovibrio</taxon>
    </lineage>
</organism>
<dbReference type="InterPro" id="IPR017900">
    <property type="entry name" value="4Fe4S_Fe_S_CS"/>
</dbReference>
<keyword evidence="3" id="KW-0677">Repeat</keyword>
<protein>
    <submittedName>
        <fullName evidence="7">Glycerol-3-phosphate dehydrogenase</fullName>
    </submittedName>
</protein>
<dbReference type="STRING" id="82374.NZ47_07560"/>
<evidence type="ECO:0000256" key="4">
    <source>
        <dbReference type="ARBA" id="ARBA00023004"/>
    </source>
</evidence>
<name>A0A0B2JWI2_9FIRM</name>